<evidence type="ECO:0000313" key="8">
    <source>
        <dbReference type="Proteomes" id="UP000886520"/>
    </source>
</evidence>
<feature type="compositionally biased region" description="Basic residues" evidence="5">
    <location>
        <begin position="492"/>
        <end position="505"/>
    </location>
</feature>
<dbReference type="PANTHER" id="PTHR12883">
    <property type="entry name" value="ADIPOCYTE-SPECIFIC PROTEIN 4-RELATED"/>
    <property type="match status" value="1"/>
</dbReference>
<comment type="subcellular location">
    <subcellularLocation>
        <location evidence="1">Membrane</location>
        <topology evidence="1">Single-pass membrane protein</topology>
    </subcellularLocation>
</comment>
<feature type="transmembrane region" description="Helical" evidence="6">
    <location>
        <begin position="181"/>
        <end position="200"/>
    </location>
</feature>
<keyword evidence="4 6" id="KW-0472">Membrane</keyword>
<dbReference type="OrthoDB" id="10039147at2759"/>
<dbReference type="AlphaFoldDB" id="A0A9D4V198"/>
<proteinExistence type="predicted"/>
<dbReference type="GO" id="GO:0005509">
    <property type="term" value="F:calcium ion binding"/>
    <property type="evidence" value="ECO:0007669"/>
    <property type="project" value="InterPro"/>
</dbReference>
<evidence type="ECO:0000256" key="3">
    <source>
        <dbReference type="ARBA" id="ARBA00022989"/>
    </source>
</evidence>
<organism evidence="7 8">
    <name type="scientific">Adiantum capillus-veneris</name>
    <name type="common">Maidenhair fern</name>
    <dbReference type="NCBI Taxonomy" id="13818"/>
    <lineage>
        <taxon>Eukaryota</taxon>
        <taxon>Viridiplantae</taxon>
        <taxon>Streptophyta</taxon>
        <taxon>Embryophyta</taxon>
        <taxon>Tracheophyta</taxon>
        <taxon>Polypodiopsida</taxon>
        <taxon>Polypodiidae</taxon>
        <taxon>Polypodiales</taxon>
        <taxon>Pteridineae</taxon>
        <taxon>Pteridaceae</taxon>
        <taxon>Vittarioideae</taxon>
        <taxon>Adiantum</taxon>
    </lineage>
</organism>
<gene>
    <name evidence="7" type="ORF">GOP47_0007735</name>
</gene>
<dbReference type="GO" id="GO:0005783">
    <property type="term" value="C:endoplasmic reticulum"/>
    <property type="evidence" value="ECO:0007669"/>
    <property type="project" value="InterPro"/>
</dbReference>
<evidence type="ECO:0000256" key="2">
    <source>
        <dbReference type="ARBA" id="ARBA00022692"/>
    </source>
</evidence>
<name>A0A9D4V198_ADICA</name>
<keyword evidence="2 6" id="KW-0812">Transmembrane</keyword>
<dbReference type="EMBL" id="JABFUD020000007">
    <property type="protein sequence ID" value="KAI5077911.1"/>
    <property type="molecule type" value="Genomic_DNA"/>
</dbReference>
<dbReference type="InterPro" id="IPR012879">
    <property type="entry name" value="CCDC47"/>
</dbReference>
<feature type="compositionally biased region" description="Basic and acidic residues" evidence="5">
    <location>
        <begin position="457"/>
        <end position="473"/>
    </location>
</feature>
<dbReference type="Proteomes" id="UP000886520">
    <property type="component" value="Chromosome 7"/>
</dbReference>
<evidence type="ECO:0000256" key="4">
    <source>
        <dbReference type="ARBA" id="ARBA00023136"/>
    </source>
</evidence>
<evidence type="ECO:0000256" key="5">
    <source>
        <dbReference type="SAM" id="MobiDB-lite"/>
    </source>
</evidence>
<dbReference type="Pfam" id="PF07946">
    <property type="entry name" value="CCDC47"/>
    <property type="match status" value="1"/>
</dbReference>
<comment type="caution">
    <text evidence="7">The sequence shown here is derived from an EMBL/GenBank/DDBJ whole genome shotgun (WGS) entry which is preliminary data.</text>
</comment>
<feature type="compositionally biased region" description="Basic and acidic residues" evidence="5">
    <location>
        <begin position="480"/>
        <end position="491"/>
    </location>
</feature>
<feature type="region of interest" description="Disordered" evidence="5">
    <location>
        <begin position="450"/>
        <end position="505"/>
    </location>
</feature>
<feature type="region of interest" description="Disordered" evidence="5">
    <location>
        <begin position="73"/>
        <end position="171"/>
    </location>
</feature>
<dbReference type="PANTHER" id="PTHR12883:SF0">
    <property type="entry name" value="PAT COMPLEX SUBUNIT CCDC47"/>
    <property type="match status" value="1"/>
</dbReference>
<feature type="compositionally biased region" description="Low complexity" evidence="5">
    <location>
        <begin position="114"/>
        <end position="126"/>
    </location>
</feature>
<protein>
    <recommendedName>
        <fullName evidence="9">Coiled-coil domain-containing protein 47</fullName>
    </recommendedName>
</protein>
<evidence type="ECO:0000256" key="6">
    <source>
        <dbReference type="SAM" id="Phobius"/>
    </source>
</evidence>
<evidence type="ECO:0008006" key="9">
    <source>
        <dbReference type="Google" id="ProtNLM"/>
    </source>
</evidence>
<keyword evidence="8" id="KW-1185">Reference proteome</keyword>
<reference evidence="7" key="1">
    <citation type="submission" date="2021-01" db="EMBL/GenBank/DDBJ databases">
        <title>Adiantum capillus-veneris genome.</title>
        <authorList>
            <person name="Fang Y."/>
            <person name="Liao Q."/>
        </authorList>
    </citation>
    <scope>NUCLEOTIDE SEQUENCE</scope>
    <source>
        <strain evidence="7">H3</strain>
        <tissue evidence="7">Leaf</tissue>
    </source>
</reference>
<evidence type="ECO:0000313" key="7">
    <source>
        <dbReference type="EMBL" id="KAI5077911.1"/>
    </source>
</evidence>
<sequence>MAMSRRGSCVEAMLGGWGMPAMDRLWWWLALLSLMALLGQEIVRTSAIALATASISDFEGFGDEWEEIEEEPLLVAPPPAHRRPGFETDRGPPPPPQDAIPVDPTETLAPPVESTDSVSSSSSPSSKTLHRHEYWDEDEFEGLPEEHPPSHTAPDQVELSSDSASASSIPKATPPIGPRNFYIEVACIFFLIFFAIAYFLGKKENENIALAWAAQFAGKNGIFDKNFSLLGTSTEPDSPVLIKEGQNIFKFYASGRRFCRGLLATMDLQCRHDLITCMWYFVSPRKDEITIDVFMNDENMEPFTFALVRKKNVKTILKDWKDLQTYAGAQVQRTGLSEELAIIAEFRDLAYDVVTETALDQVFGEKAFERFGKHFVSMHFTDEFPSGAHKRILQFKFTLPSINSMGDMSRLIALVPYYIDLLGRYKLSTQLRAKADAARAKVAQEAFKEAQTARQEASQKRKQERRKAFESVDSKLSVEAIRKREEKERLRQMKKSMPRIKISRA</sequence>
<evidence type="ECO:0000256" key="1">
    <source>
        <dbReference type="ARBA" id="ARBA00004167"/>
    </source>
</evidence>
<dbReference type="GO" id="GO:0032469">
    <property type="term" value="P:endoplasmic reticulum calcium ion homeostasis"/>
    <property type="evidence" value="ECO:0007669"/>
    <property type="project" value="InterPro"/>
</dbReference>
<accession>A0A9D4V198</accession>
<keyword evidence="3 6" id="KW-1133">Transmembrane helix</keyword>
<dbReference type="GO" id="GO:0016020">
    <property type="term" value="C:membrane"/>
    <property type="evidence" value="ECO:0007669"/>
    <property type="project" value="UniProtKB-SubCell"/>
</dbReference>